<evidence type="ECO:0000259" key="6">
    <source>
        <dbReference type="PROSITE" id="PS50215"/>
    </source>
</evidence>
<dbReference type="EMBL" id="GBBM01005147">
    <property type="protein sequence ID" value="JAC30271.1"/>
    <property type="molecule type" value="mRNA"/>
</dbReference>
<dbReference type="PANTHER" id="PTHR11905">
    <property type="entry name" value="ADAM A DISINTEGRIN AND METALLOPROTEASE DOMAIN"/>
    <property type="match status" value="1"/>
</dbReference>
<evidence type="ECO:0000256" key="3">
    <source>
        <dbReference type="ARBA" id="ARBA00022833"/>
    </source>
</evidence>
<feature type="binding site" evidence="5">
    <location>
        <position position="346"/>
    </location>
    <ligand>
        <name>Zn(2+)</name>
        <dbReference type="ChEBI" id="CHEBI:29105"/>
        <note>catalytic</note>
    </ligand>
</feature>
<evidence type="ECO:0000313" key="7">
    <source>
        <dbReference type="EMBL" id="JAC30271.1"/>
    </source>
</evidence>
<dbReference type="PANTHER" id="PTHR11905:SF159">
    <property type="entry name" value="ADAM METALLOPROTEASE"/>
    <property type="match status" value="1"/>
</dbReference>
<dbReference type="InterPro" id="IPR001590">
    <property type="entry name" value="Peptidase_M12B"/>
</dbReference>
<feature type="domain" description="Peptidase M12B" evidence="6">
    <location>
        <begin position="181"/>
        <end position="408"/>
    </location>
</feature>
<keyword evidence="5" id="KW-0479">Metal-binding</keyword>
<evidence type="ECO:0000256" key="4">
    <source>
        <dbReference type="ARBA" id="ARBA00023049"/>
    </source>
</evidence>
<feature type="active site" evidence="5">
    <location>
        <position position="337"/>
    </location>
</feature>
<accession>A0A023G7U8</accession>
<keyword evidence="1 7" id="KW-0645">Protease</keyword>
<dbReference type="AlphaFoldDB" id="A0A023G7U8"/>
<organism evidence="7">
    <name type="scientific">Amblyomma triste</name>
    <name type="common">Neotropical tick</name>
    <dbReference type="NCBI Taxonomy" id="251400"/>
    <lineage>
        <taxon>Eukaryota</taxon>
        <taxon>Metazoa</taxon>
        <taxon>Ecdysozoa</taxon>
        <taxon>Arthropoda</taxon>
        <taxon>Chelicerata</taxon>
        <taxon>Arachnida</taxon>
        <taxon>Acari</taxon>
        <taxon>Parasitiformes</taxon>
        <taxon>Ixodida</taxon>
        <taxon>Ixodoidea</taxon>
        <taxon>Ixodidae</taxon>
        <taxon>Amblyomminae</taxon>
        <taxon>Amblyomma</taxon>
    </lineage>
</organism>
<dbReference type="GO" id="GO:0006509">
    <property type="term" value="P:membrane protein ectodomain proteolysis"/>
    <property type="evidence" value="ECO:0007669"/>
    <property type="project" value="TreeGrafter"/>
</dbReference>
<dbReference type="PROSITE" id="PS50215">
    <property type="entry name" value="ADAM_MEPRO"/>
    <property type="match status" value="1"/>
</dbReference>
<protein>
    <submittedName>
        <fullName evidence="7">Putative tick metalloprotease 1</fullName>
    </submittedName>
</protein>
<proteinExistence type="evidence at transcript level"/>
<keyword evidence="3 5" id="KW-0862">Zinc</keyword>
<dbReference type="SUPFAM" id="SSF55486">
    <property type="entry name" value="Metalloproteases ('zincins'), catalytic domain"/>
    <property type="match status" value="1"/>
</dbReference>
<reference evidence="7" key="1">
    <citation type="submission" date="2014-03" db="EMBL/GenBank/DDBJ databases">
        <title>The sialotranscriptome of Amblyomma triste, Amblyomma parvum and Amblyomma cajennense ticks, uncovered by 454-based RNA-seq.</title>
        <authorList>
            <person name="Garcia G.R."/>
            <person name="Gardinassi L.G."/>
            <person name="Ribeiro J.M."/>
            <person name="Anatriello E."/>
            <person name="Ferreira B.R."/>
            <person name="Moreira H.N."/>
            <person name="Mafra C."/>
            <person name="Olegario M.M."/>
            <person name="Szabo P.J."/>
            <person name="Miranda-Santos I.K."/>
            <person name="Maruyama S.R."/>
        </authorList>
    </citation>
    <scope>NUCLEOTIDE SEQUENCE</scope>
    <source>
        <strain evidence="7">Mato Grasso do Sul</strain>
        <tissue evidence="7">Salivary glands</tissue>
    </source>
</reference>
<comment type="caution">
    <text evidence="5">Lacks conserved residue(s) required for the propagation of feature annotation.</text>
</comment>
<keyword evidence="4 7" id="KW-0482">Metalloprotease</keyword>
<keyword evidence="2" id="KW-0378">Hydrolase</keyword>
<dbReference type="GO" id="GO:0046872">
    <property type="term" value="F:metal ion binding"/>
    <property type="evidence" value="ECO:0007669"/>
    <property type="project" value="UniProtKB-KW"/>
</dbReference>
<evidence type="ECO:0000256" key="1">
    <source>
        <dbReference type="ARBA" id="ARBA00022670"/>
    </source>
</evidence>
<feature type="binding site" evidence="5">
    <location>
        <position position="340"/>
    </location>
    <ligand>
        <name>Zn(2+)</name>
        <dbReference type="ChEBI" id="CHEBI:29105"/>
        <note>catalytic</note>
    </ligand>
</feature>
<dbReference type="Gene3D" id="3.40.390.10">
    <property type="entry name" value="Collagenase (Catalytic Domain)"/>
    <property type="match status" value="1"/>
</dbReference>
<name>A0A023G7U8_AMBTT</name>
<feature type="binding site" evidence="5">
    <location>
        <position position="336"/>
    </location>
    <ligand>
        <name>Zn(2+)</name>
        <dbReference type="ChEBI" id="CHEBI:29105"/>
        <note>catalytic</note>
    </ligand>
</feature>
<sequence length="518" mass="57390">MVVFSHPLHQGTDTSGSVVFPKLLEERSDSGELIVTIRDNMTLILMRTSVLHEDVLVTTFRDDEQLVHHMNGKRMEQHLYHDSSTMSVVILTRSSGLRLVGILGGTERIRPSAAVEVDAEGAVKHEVTPFDEISFGIRNTSKARIIGADIRSNAAFRDDSEKHVLRETEARSGESPYPVKVVCEALVIADSAFLRAFHGSKKDAVLYLAVLMAFANLKFATFASNIVKVEVLVKHLTFYSAAQETFIEKWQQSDLVMVQKTMYNLNLLARGNEMFVPYDIILLITGLDFALGSATGSNVYRDSVGFSTAKGACGFHKTAIVEDLSRTFSSCHSVAHEIGHLLGSYHDGAVVPDKKPHEIDPRLCAADLKHIMTPELGSRMKPDFSYCSAVQVATFAMSPEGICLKNDVSKNVGSLTFDEINSTRISPELFCERQYPEIQGVYHDKADETAPEHLLEECMVTCRDPKRPNYVAVHDAPDGMLCTAGRRKVCLNGECTRLEQKPTWTFGEDVKESALKDS</sequence>
<evidence type="ECO:0000256" key="2">
    <source>
        <dbReference type="ARBA" id="ARBA00022801"/>
    </source>
</evidence>
<dbReference type="InterPro" id="IPR024079">
    <property type="entry name" value="MetalloPept_cat_dom_sf"/>
</dbReference>
<dbReference type="GO" id="GO:0004222">
    <property type="term" value="F:metalloendopeptidase activity"/>
    <property type="evidence" value="ECO:0007669"/>
    <property type="project" value="InterPro"/>
</dbReference>
<evidence type="ECO:0000256" key="5">
    <source>
        <dbReference type="PROSITE-ProRule" id="PRU00276"/>
    </source>
</evidence>
<dbReference type="Pfam" id="PF13688">
    <property type="entry name" value="Reprolysin_5"/>
    <property type="match status" value="1"/>
</dbReference>